<dbReference type="Gene3D" id="3.40.30.10">
    <property type="entry name" value="Glutaredoxin"/>
    <property type="match status" value="1"/>
</dbReference>
<dbReference type="Proteomes" id="UP000676776">
    <property type="component" value="Unassembled WGS sequence"/>
</dbReference>
<dbReference type="PROSITE" id="PS51352">
    <property type="entry name" value="THIOREDOXIN_2"/>
    <property type="match status" value="1"/>
</dbReference>
<evidence type="ECO:0000256" key="4">
    <source>
        <dbReference type="ARBA" id="ARBA00023157"/>
    </source>
</evidence>
<protein>
    <recommendedName>
        <fullName evidence="6">Thiol peroxidase</fullName>
        <shortName evidence="6">Tpx</shortName>
        <ecNumber evidence="6">1.11.1.24</ecNumber>
    </recommendedName>
    <alternativeName>
        <fullName evidence="6">Peroxiredoxin tpx</fullName>
        <shortName evidence="6">Prx</shortName>
    </alternativeName>
    <alternativeName>
        <fullName evidence="6">Thioredoxin peroxidase</fullName>
    </alternativeName>
    <alternativeName>
        <fullName evidence="6">Thioredoxin-dependent peroxiredoxin</fullName>
    </alternativeName>
</protein>
<evidence type="ECO:0000259" key="7">
    <source>
        <dbReference type="PROSITE" id="PS51352"/>
    </source>
</evidence>
<dbReference type="PROSITE" id="PS01265">
    <property type="entry name" value="TPX"/>
    <property type="match status" value="1"/>
</dbReference>
<evidence type="ECO:0000256" key="2">
    <source>
        <dbReference type="ARBA" id="ARBA00022862"/>
    </source>
</evidence>
<comment type="caution">
    <text evidence="8">The sequence shown here is derived from an EMBL/GenBank/DDBJ whole genome shotgun (WGS) entry which is preliminary data.</text>
</comment>
<proteinExistence type="inferred from homology"/>
<feature type="domain" description="Thioredoxin" evidence="7">
    <location>
        <begin position="18"/>
        <end position="166"/>
    </location>
</feature>
<evidence type="ECO:0000256" key="1">
    <source>
        <dbReference type="ARBA" id="ARBA00022559"/>
    </source>
</evidence>
<dbReference type="InterPro" id="IPR018219">
    <property type="entry name" value="Tpx_CS"/>
</dbReference>
<dbReference type="PANTHER" id="PTHR43110:SF1">
    <property type="entry name" value="THIOL PEROXIDASE"/>
    <property type="match status" value="1"/>
</dbReference>
<sequence length="166" mass="17522">MANITLGGTPVETVGTLPKTGSKAPDFKLTAIDLSTKTMADFAGHNLVLNIFPSVNTGVCATSVRTFNERASSIDNTKVLCISRDLPFAQDQFCAAEGLDNVVMLSDFKTGAFGDNYGVTFKTGGFEGLHSRCIVVVNAVGDVIYTEQVGETGDEPNYEAALESLG</sequence>
<dbReference type="PANTHER" id="PTHR43110">
    <property type="entry name" value="THIOL PEROXIDASE"/>
    <property type="match status" value="1"/>
</dbReference>
<keyword evidence="5 6" id="KW-0676">Redox-active center</keyword>
<feature type="active site" description="Cysteine sulfenic acid (-SOH) intermediate" evidence="6">
    <location>
        <position position="60"/>
    </location>
</feature>
<keyword evidence="2 6" id="KW-0049">Antioxidant</keyword>
<keyword evidence="3 6" id="KW-0560">Oxidoreductase</keyword>
<reference evidence="8 9" key="1">
    <citation type="submission" date="2021-03" db="EMBL/GenBank/DDBJ databases">
        <title>Winogradskyella sp. nov., isolated from costal sediment.</title>
        <authorList>
            <person name="Gao C."/>
        </authorList>
    </citation>
    <scope>NUCLEOTIDE SEQUENCE [LARGE SCALE GENOMIC DNA]</scope>
    <source>
        <strain evidence="8 9">DF17</strain>
    </source>
</reference>
<evidence type="ECO:0000256" key="6">
    <source>
        <dbReference type="HAMAP-Rule" id="MF_00269"/>
    </source>
</evidence>
<comment type="similarity">
    <text evidence="6">Belongs to the peroxiredoxin family. Tpx subfamily.</text>
</comment>
<keyword evidence="4 6" id="KW-1015">Disulfide bond</keyword>
<evidence type="ECO:0000256" key="5">
    <source>
        <dbReference type="ARBA" id="ARBA00023284"/>
    </source>
</evidence>
<dbReference type="InterPro" id="IPR002065">
    <property type="entry name" value="TPX"/>
</dbReference>
<dbReference type="InterPro" id="IPR036249">
    <property type="entry name" value="Thioredoxin-like_sf"/>
</dbReference>
<name>A0ABS3T2J2_9FLAO</name>
<dbReference type="CDD" id="cd03014">
    <property type="entry name" value="PRX_Atyp2cys"/>
    <property type="match status" value="1"/>
</dbReference>
<dbReference type="RefSeq" id="WP_208153715.1">
    <property type="nucleotide sequence ID" value="NZ_JAGEVF010000004.1"/>
</dbReference>
<dbReference type="InterPro" id="IPR013766">
    <property type="entry name" value="Thioredoxin_domain"/>
</dbReference>
<comment type="catalytic activity">
    <reaction evidence="6">
        <text>a hydroperoxide + [thioredoxin]-dithiol = an alcohol + [thioredoxin]-disulfide + H2O</text>
        <dbReference type="Rhea" id="RHEA:62620"/>
        <dbReference type="Rhea" id="RHEA-COMP:10698"/>
        <dbReference type="Rhea" id="RHEA-COMP:10700"/>
        <dbReference type="ChEBI" id="CHEBI:15377"/>
        <dbReference type="ChEBI" id="CHEBI:29950"/>
        <dbReference type="ChEBI" id="CHEBI:30879"/>
        <dbReference type="ChEBI" id="CHEBI:35924"/>
        <dbReference type="ChEBI" id="CHEBI:50058"/>
        <dbReference type="EC" id="1.11.1.24"/>
    </reaction>
</comment>
<dbReference type="Pfam" id="PF08534">
    <property type="entry name" value="Redoxin"/>
    <property type="match status" value="1"/>
</dbReference>
<dbReference type="EMBL" id="JAGEVF010000004">
    <property type="protein sequence ID" value="MBO3116499.1"/>
    <property type="molecule type" value="Genomic_DNA"/>
</dbReference>
<accession>A0ABS3T2J2</accession>
<organism evidence="8 9">
    <name type="scientific">Winogradskyella pelagia</name>
    <dbReference type="NCBI Taxonomy" id="2819984"/>
    <lineage>
        <taxon>Bacteria</taxon>
        <taxon>Pseudomonadati</taxon>
        <taxon>Bacteroidota</taxon>
        <taxon>Flavobacteriia</taxon>
        <taxon>Flavobacteriales</taxon>
        <taxon>Flavobacteriaceae</taxon>
        <taxon>Winogradskyella</taxon>
    </lineage>
</organism>
<keyword evidence="1 6" id="KW-0575">Peroxidase</keyword>
<feature type="disulfide bond" description="Redox-active" evidence="6">
    <location>
        <begin position="60"/>
        <end position="94"/>
    </location>
</feature>
<keyword evidence="9" id="KW-1185">Reference proteome</keyword>
<evidence type="ECO:0000313" key="8">
    <source>
        <dbReference type="EMBL" id="MBO3116499.1"/>
    </source>
</evidence>
<dbReference type="HAMAP" id="MF_00269">
    <property type="entry name" value="Tpx"/>
    <property type="match status" value="1"/>
</dbReference>
<comment type="subunit">
    <text evidence="6">Homodimer.</text>
</comment>
<dbReference type="NCBIfam" id="NF001808">
    <property type="entry name" value="PRK00522.1"/>
    <property type="match status" value="1"/>
</dbReference>
<dbReference type="GO" id="GO:0004601">
    <property type="term" value="F:peroxidase activity"/>
    <property type="evidence" value="ECO:0007669"/>
    <property type="project" value="UniProtKB-KW"/>
</dbReference>
<dbReference type="InterPro" id="IPR013740">
    <property type="entry name" value="Redoxin"/>
</dbReference>
<comment type="function">
    <text evidence="6">Thiol-specific peroxidase that catalyzes the reduction of hydrogen peroxide and organic hydroperoxides to water and alcohols, respectively. Plays a role in cell protection against oxidative stress by detoxifying peroxides.</text>
</comment>
<dbReference type="InterPro" id="IPR050455">
    <property type="entry name" value="Tpx_Peroxidase_subfamily"/>
</dbReference>
<evidence type="ECO:0000313" key="9">
    <source>
        <dbReference type="Proteomes" id="UP000676776"/>
    </source>
</evidence>
<dbReference type="SUPFAM" id="SSF52833">
    <property type="entry name" value="Thioredoxin-like"/>
    <property type="match status" value="1"/>
</dbReference>
<gene>
    <name evidence="6 8" type="primary">tpx</name>
    <name evidence="8" type="ORF">J4050_07055</name>
</gene>
<dbReference type="EC" id="1.11.1.24" evidence="6"/>
<evidence type="ECO:0000256" key="3">
    <source>
        <dbReference type="ARBA" id="ARBA00023002"/>
    </source>
</evidence>
<comment type="miscellaneous">
    <text evidence="6">The active site is a conserved redox-active cysteine residue, the peroxidatic cysteine (C(P)), which makes the nucleophilic attack on the peroxide substrate. The peroxide oxidizes the C(P)-SH to cysteine sulfenic acid (C(P)-SOH), which then reacts with another cysteine residue, the resolving cysteine (C(R)), to form a disulfide bridge. The disulfide is subsequently reduced by an appropriate electron donor to complete the catalytic cycle. In this atypical 2-Cys peroxiredoxin, C(R) is present in the same subunit to form an intramolecular disulfide. The disulfide is subsequently reduced by thioredoxin.</text>
</comment>